<name>A0A6A2ZCY9_HIBSY</name>
<dbReference type="AlphaFoldDB" id="A0A6A2ZCY9"/>
<evidence type="ECO:0000313" key="2">
    <source>
        <dbReference type="EMBL" id="KAE8689446.1"/>
    </source>
</evidence>
<dbReference type="Pfam" id="PF02458">
    <property type="entry name" value="Transferase"/>
    <property type="match status" value="1"/>
</dbReference>
<proteinExistence type="inferred from homology"/>
<dbReference type="PANTHER" id="PTHR31147">
    <property type="entry name" value="ACYL TRANSFERASE 4"/>
    <property type="match status" value="1"/>
</dbReference>
<sequence>MNCTLESVNYLEDPDMNSVEHHVPDPSQEETMINPCTLQLTVFKCGGFVLGAAIQNSLCDGLGATQFFCMAADIARGVNRLKFQHGLGPSHPVRSKEPYESRSHGSVVKPAFPAGYWGNGCVAMYANVSAKDLIEQPLWKMAELIKKSKSNASDELVRFFIDLQ</sequence>
<evidence type="ECO:0000256" key="1">
    <source>
        <dbReference type="ARBA" id="ARBA00009861"/>
    </source>
</evidence>
<reference evidence="2" key="1">
    <citation type="submission" date="2019-09" db="EMBL/GenBank/DDBJ databases">
        <title>Draft genome information of white flower Hibiscus syriacus.</title>
        <authorList>
            <person name="Kim Y.-M."/>
        </authorList>
    </citation>
    <scope>NUCLEOTIDE SEQUENCE [LARGE SCALE GENOMIC DNA]</scope>
    <source>
        <strain evidence="2">YM2019G1</strain>
    </source>
</reference>
<dbReference type="EMBL" id="VEPZ02001171">
    <property type="protein sequence ID" value="KAE8689446.1"/>
    <property type="molecule type" value="Genomic_DNA"/>
</dbReference>
<comment type="similarity">
    <text evidence="1">Belongs to the plant acyltransferase family.</text>
</comment>
<protein>
    <submittedName>
        <fullName evidence="2">P-loop containing nucleoside triphosphate hydrolases superfamily protein</fullName>
    </submittedName>
</protein>
<dbReference type="Proteomes" id="UP000436088">
    <property type="component" value="Unassembled WGS sequence"/>
</dbReference>
<organism evidence="2 3">
    <name type="scientific">Hibiscus syriacus</name>
    <name type="common">Rose of Sharon</name>
    <dbReference type="NCBI Taxonomy" id="106335"/>
    <lineage>
        <taxon>Eukaryota</taxon>
        <taxon>Viridiplantae</taxon>
        <taxon>Streptophyta</taxon>
        <taxon>Embryophyta</taxon>
        <taxon>Tracheophyta</taxon>
        <taxon>Spermatophyta</taxon>
        <taxon>Magnoliopsida</taxon>
        <taxon>eudicotyledons</taxon>
        <taxon>Gunneridae</taxon>
        <taxon>Pentapetalae</taxon>
        <taxon>rosids</taxon>
        <taxon>malvids</taxon>
        <taxon>Malvales</taxon>
        <taxon>Malvaceae</taxon>
        <taxon>Malvoideae</taxon>
        <taxon>Hibiscus</taxon>
    </lineage>
</organism>
<keyword evidence="2" id="KW-0378">Hydrolase</keyword>
<gene>
    <name evidence="2" type="ORF">F3Y22_tig00110937pilonHSYRG00034</name>
</gene>
<evidence type="ECO:0000313" key="3">
    <source>
        <dbReference type="Proteomes" id="UP000436088"/>
    </source>
</evidence>
<dbReference type="InterPro" id="IPR050898">
    <property type="entry name" value="Plant_acyltransferase"/>
</dbReference>
<dbReference type="PANTHER" id="PTHR31147:SF33">
    <property type="entry name" value="N-HYDROXYCINNAMOYL_BENZOYLTRANSFERASE, PUTATIVE-RELATED"/>
    <property type="match status" value="1"/>
</dbReference>
<accession>A0A6A2ZCY9</accession>
<keyword evidence="3" id="KW-1185">Reference proteome</keyword>
<comment type="caution">
    <text evidence="2">The sequence shown here is derived from an EMBL/GenBank/DDBJ whole genome shotgun (WGS) entry which is preliminary data.</text>
</comment>
<dbReference type="InterPro" id="IPR023213">
    <property type="entry name" value="CAT-like_dom_sf"/>
</dbReference>
<dbReference type="Gene3D" id="3.30.559.10">
    <property type="entry name" value="Chloramphenicol acetyltransferase-like domain"/>
    <property type="match status" value="1"/>
</dbReference>
<dbReference type="GO" id="GO:0016787">
    <property type="term" value="F:hydrolase activity"/>
    <property type="evidence" value="ECO:0007669"/>
    <property type="project" value="UniProtKB-KW"/>
</dbReference>